<accession>A0A8S9V3Y3</accession>
<evidence type="ECO:0000256" key="1">
    <source>
        <dbReference type="SAM" id="MobiDB-lite"/>
    </source>
</evidence>
<dbReference type="PROSITE" id="PS01129">
    <property type="entry name" value="PSI_RLU"/>
    <property type="match status" value="1"/>
</dbReference>
<dbReference type="Proteomes" id="UP000704712">
    <property type="component" value="Unassembled WGS sequence"/>
</dbReference>
<dbReference type="GO" id="GO:0009982">
    <property type="term" value="F:pseudouridine synthase activity"/>
    <property type="evidence" value="ECO:0007669"/>
    <property type="project" value="InterPro"/>
</dbReference>
<dbReference type="InterPro" id="IPR006224">
    <property type="entry name" value="PsdUridine_synth_RluA-like_CS"/>
</dbReference>
<feature type="domain" description="Pseudouridine synthase RsuA/RluA-like" evidence="2">
    <location>
        <begin position="184"/>
        <end position="373"/>
    </location>
</feature>
<dbReference type="PANTHER" id="PTHR21600">
    <property type="entry name" value="MITOCHONDRIAL RNA PSEUDOURIDINE SYNTHASE"/>
    <property type="match status" value="1"/>
</dbReference>
<dbReference type="InterPro" id="IPR050188">
    <property type="entry name" value="RluA_PseudoU_synthase"/>
</dbReference>
<dbReference type="SUPFAM" id="SSF55120">
    <property type="entry name" value="Pseudouridine synthase"/>
    <property type="match status" value="1"/>
</dbReference>
<name>A0A8S9V3Y3_PHYIN</name>
<proteinExistence type="predicted"/>
<feature type="region of interest" description="Disordered" evidence="1">
    <location>
        <begin position="1"/>
        <end position="20"/>
    </location>
</feature>
<evidence type="ECO:0000259" key="2">
    <source>
        <dbReference type="Pfam" id="PF00849"/>
    </source>
</evidence>
<organism evidence="3 4">
    <name type="scientific">Phytophthora infestans</name>
    <name type="common">Potato late blight agent</name>
    <name type="synonym">Botrytis infestans</name>
    <dbReference type="NCBI Taxonomy" id="4787"/>
    <lineage>
        <taxon>Eukaryota</taxon>
        <taxon>Sar</taxon>
        <taxon>Stramenopiles</taxon>
        <taxon>Oomycota</taxon>
        <taxon>Peronosporomycetes</taxon>
        <taxon>Peronosporales</taxon>
        <taxon>Peronosporaceae</taxon>
        <taxon>Phytophthora</taxon>
    </lineage>
</organism>
<dbReference type="InterPro" id="IPR006145">
    <property type="entry name" value="PsdUridine_synth_RsuA/RluA"/>
</dbReference>
<dbReference type="EMBL" id="JAACNO010000451">
    <property type="protein sequence ID" value="KAF4147561.1"/>
    <property type="molecule type" value="Genomic_DNA"/>
</dbReference>
<dbReference type="PANTHER" id="PTHR21600:SF40">
    <property type="entry name" value="PSEUDOURIDYLATE SYNTHASE RPUSD2"/>
    <property type="match status" value="1"/>
</dbReference>
<dbReference type="GO" id="GO:0000455">
    <property type="term" value="P:enzyme-directed rRNA pseudouridine synthesis"/>
    <property type="evidence" value="ECO:0007669"/>
    <property type="project" value="TreeGrafter"/>
</dbReference>
<gene>
    <name evidence="3" type="ORF">GN958_ATG03251</name>
</gene>
<protein>
    <submittedName>
        <fullName evidence="3">RNA pseudouridylate synthase</fullName>
    </submittedName>
</protein>
<dbReference type="Gene3D" id="3.30.2350.10">
    <property type="entry name" value="Pseudouridine synthase"/>
    <property type="match status" value="1"/>
</dbReference>
<reference evidence="3" key="1">
    <citation type="submission" date="2020-03" db="EMBL/GenBank/DDBJ databases">
        <title>Hybrid Assembly of Korean Phytophthora infestans isolates.</title>
        <authorList>
            <person name="Prokchorchik M."/>
            <person name="Lee Y."/>
            <person name="Seo J."/>
            <person name="Cho J.-H."/>
            <person name="Park Y.-E."/>
            <person name="Jang D.-C."/>
            <person name="Im J.-S."/>
            <person name="Choi J.-G."/>
            <person name="Park H.-J."/>
            <person name="Lee G.-B."/>
            <person name="Lee Y.-G."/>
            <person name="Hong S.-Y."/>
            <person name="Cho K."/>
            <person name="Sohn K.H."/>
        </authorList>
    </citation>
    <scope>NUCLEOTIDE SEQUENCE</scope>
    <source>
        <strain evidence="3">KR_2_A2</strain>
    </source>
</reference>
<dbReference type="AlphaFoldDB" id="A0A8S9V3Y3"/>
<feature type="region of interest" description="Disordered" evidence="1">
    <location>
        <begin position="27"/>
        <end position="54"/>
    </location>
</feature>
<sequence length="485" mass="54168">MSDITPPSKKQRRKQAKARWLVERKAAQRAEGMISSKRKRRNQRQSRATESATPSAGVHFTACTSATCDNRLVGNCVIRTIEPYVHRFAQFVKGRWAGRSLRELFASEFPTLSADYCVGAAQLGHFRVNGEVADLDKVITGGDFFEHIKHRHEPKIHLPVDDSIELSTLKSLSNTWIHEETDELMVVDKPSGIPVHPTGSFQLNSLTHMLIRDRREALIEETEALKLFPVHRLDRLTSGLLILAKSADKARSLTAELTATSSEGGIGSRSVQKYYVARVEGKFPDTESGFAGVEGLDSGLVKIESTNNGFWRVTAPIGLMSPRQGHVRCVLESEDFKPCVTLFRRRGSPVCGESIVECLLVTGRTHQIRVHLQLLGFPIANDPMYGPVDEEKAAAFSNQVVNRVAAAEKSFDIDEFKDEDDEHRCILVCETCTAEKQGTLTIEEDAVLWLHSYRYESSNWVFEVPLPHWAALKQCTEVGEVNKAT</sequence>
<evidence type="ECO:0000313" key="3">
    <source>
        <dbReference type="EMBL" id="KAF4147561.1"/>
    </source>
</evidence>
<evidence type="ECO:0000313" key="4">
    <source>
        <dbReference type="Proteomes" id="UP000704712"/>
    </source>
</evidence>
<dbReference type="Pfam" id="PF00849">
    <property type="entry name" value="PseudoU_synth_2"/>
    <property type="match status" value="1"/>
</dbReference>
<dbReference type="CDD" id="cd02557">
    <property type="entry name" value="PseudoU_synth_ScRIB2"/>
    <property type="match status" value="1"/>
</dbReference>
<dbReference type="GO" id="GO:0003723">
    <property type="term" value="F:RNA binding"/>
    <property type="evidence" value="ECO:0007669"/>
    <property type="project" value="InterPro"/>
</dbReference>
<comment type="caution">
    <text evidence="3">The sequence shown here is derived from an EMBL/GenBank/DDBJ whole genome shotgun (WGS) entry which is preliminary data.</text>
</comment>
<dbReference type="InterPro" id="IPR020103">
    <property type="entry name" value="PsdUridine_synth_cat_dom_sf"/>
</dbReference>